<feature type="binding site" evidence="9">
    <location>
        <begin position="76"/>
        <end position="77"/>
    </location>
    <ligand>
        <name>substrate</name>
    </ligand>
</feature>
<dbReference type="InterPro" id="IPR001653">
    <property type="entry name" value="DAP_epimerase_DapF"/>
</dbReference>
<comment type="subcellular location">
    <subcellularLocation>
        <location evidence="9">Cytoplasm</location>
    </subcellularLocation>
</comment>
<dbReference type="GO" id="GO:0009089">
    <property type="term" value="P:lysine biosynthetic process via diaminopimelate"/>
    <property type="evidence" value="ECO:0007669"/>
    <property type="project" value="UniProtKB-UniRule"/>
</dbReference>
<evidence type="ECO:0000256" key="5">
    <source>
        <dbReference type="ARBA" id="ARBA00022605"/>
    </source>
</evidence>
<dbReference type="UniPathway" id="UPA00034">
    <property type="reaction ID" value="UER00025"/>
</dbReference>
<feature type="site" description="Could be important to modulate the pK values of the two catalytic cysteine residues" evidence="9">
    <location>
        <position position="215"/>
    </location>
</feature>
<evidence type="ECO:0000256" key="1">
    <source>
        <dbReference type="ARBA" id="ARBA00005196"/>
    </source>
</evidence>
<comment type="similarity">
    <text evidence="2 9">Belongs to the diaminopimelate epimerase family.</text>
</comment>
<accession>A0A7V8V7C6</accession>
<evidence type="ECO:0000256" key="7">
    <source>
        <dbReference type="ARBA" id="ARBA00023235"/>
    </source>
</evidence>
<feature type="binding site" evidence="9">
    <location>
        <position position="66"/>
    </location>
    <ligand>
        <name>substrate</name>
    </ligand>
</feature>
<dbReference type="PROSITE" id="PS01326">
    <property type="entry name" value="DAP_EPIMERASE"/>
    <property type="match status" value="1"/>
</dbReference>
<comment type="catalytic activity">
    <reaction evidence="8 9">
        <text>(2S,6S)-2,6-diaminopimelate = meso-2,6-diaminopimelate</text>
        <dbReference type="Rhea" id="RHEA:15393"/>
        <dbReference type="ChEBI" id="CHEBI:57609"/>
        <dbReference type="ChEBI" id="CHEBI:57791"/>
        <dbReference type="EC" id="5.1.1.7"/>
    </reaction>
</comment>
<evidence type="ECO:0000313" key="12">
    <source>
        <dbReference type="Proteomes" id="UP000551616"/>
    </source>
</evidence>
<organism evidence="11 12">
    <name type="scientific">Bremerella alba</name>
    <dbReference type="NCBI Taxonomy" id="980252"/>
    <lineage>
        <taxon>Bacteria</taxon>
        <taxon>Pseudomonadati</taxon>
        <taxon>Planctomycetota</taxon>
        <taxon>Planctomycetia</taxon>
        <taxon>Pirellulales</taxon>
        <taxon>Pirellulaceae</taxon>
        <taxon>Bremerella</taxon>
    </lineage>
</organism>
<keyword evidence="6 9" id="KW-0457">Lysine biosynthesis</keyword>
<feature type="binding site" evidence="9">
    <location>
        <begin position="225"/>
        <end position="226"/>
    </location>
    <ligand>
        <name>substrate</name>
    </ligand>
</feature>
<proteinExistence type="inferred from homology"/>
<protein>
    <recommendedName>
        <fullName evidence="3 9">Diaminopimelate epimerase</fullName>
        <shortName evidence="9">DAP epimerase</shortName>
        <ecNumber evidence="3 9">5.1.1.7</ecNumber>
    </recommendedName>
    <alternativeName>
        <fullName evidence="9">PLP-independent amino acid racemase</fullName>
    </alternativeName>
</protein>
<keyword evidence="5 9" id="KW-0028">Amino-acid biosynthesis</keyword>
<evidence type="ECO:0000256" key="9">
    <source>
        <dbReference type="HAMAP-Rule" id="MF_00197"/>
    </source>
</evidence>
<feature type="binding site" evidence="9">
    <location>
        <position position="14"/>
    </location>
    <ligand>
        <name>substrate</name>
    </ligand>
</feature>
<comment type="pathway">
    <text evidence="1 9">Amino-acid biosynthesis; L-lysine biosynthesis via DAP pathway; DL-2,6-diaminopimelate from LL-2,6-diaminopimelate: step 1/1.</text>
</comment>
<dbReference type="HAMAP" id="MF_00197">
    <property type="entry name" value="DAP_epimerase"/>
    <property type="match status" value="1"/>
</dbReference>
<evidence type="ECO:0000256" key="10">
    <source>
        <dbReference type="PROSITE-ProRule" id="PRU10125"/>
    </source>
</evidence>
<name>A0A7V8V7C6_9BACT</name>
<feature type="binding site" evidence="9">
    <location>
        <position position="197"/>
    </location>
    <ligand>
        <name>substrate</name>
    </ligand>
</feature>
<feature type="site" description="Could be important to modulate the pK values of the two catalytic cysteine residues" evidence="9">
    <location>
        <position position="166"/>
    </location>
</feature>
<dbReference type="GO" id="GO:0008837">
    <property type="term" value="F:diaminopimelate epimerase activity"/>
    <property type="evidence" value="ECO:0007669"/>
    <property type="project" value="UniProtKB-UniRule"/>
</dbReference>
<dbReference type="FunFam" id="3.10.310.10:FF:000001">
    <property type="entry name" value="Diaminopimelate epimerase"/>
    <property type="match status" value="1"/>
</dbReference>
<sequence length="292" mass="31804">MSQLRFTKMHGAGNDYVYVNLFEEQLPAPPEKLAPLVSDRHFGIGGDGLILITPSEVADARMRMFNADGSEAEMCGNGLRCVAKYVYDHGIAKKDKLTLETGAGVLSVELETDGNMAKRVTVNMGEPILEAAKIPTTFDESPVVNQRLEAGGREFEVTCVSMGNPHCVIFVDKADDDLVLKIGPQIEKAIQFPARINVEFIEIISPTEVRQRTWERGSGETLACGTGASAVCVAGVLTGKLERRILNHLLGGDLELHWNEADNHVYMTGPAEEVFSGIWPVPHGVPLYSQLA</sequence>
<dbReference type="SUPFAM" id="SSF54506">
    <property type="entry name" value="Diaminopimelate epimerase-like"/>
    <property type="match status" value="1"/>
</dbReference>
<gene>
    <name evidence="9 11" type="primary">dapF</name>
    <name evidence="11" type="ORF">HOV93_32230</name>
</gene>
<dbReference type="PANTHER" id="PTHR31689">
    <property type="entry name" value="DIAMINOPIMELATE EPIMERASE, CHLOROPLASTIC"/>
    <property type="match status" value="1"/>
</dbReference>
<evidence type="ECO:0000313" key="11">
    <source>
        <dbReference type="EMBL" id="MBA2116034.1"/>
    </source>
</evidence>
<dbReference type="EMBL" id="JABRWO010000008">
    <property type="protein sequence ID" value="MBA2116034.1"/>
    <property type="molecule type" value="Genomic_DNA"/>
</dbReference>
<dbReference type="EC" id="5.1.1.7" evidence="3 9"/>
<dbReference type="PANTHER" id="PTHR31689:SF0">
    <property type="entry name" value="DIAMINOPIMELATE EPIMERASE"/>
    <property type="match status" value="1"/>
</dbReference>
<feature type="active site" evidence="10">
    <location>
        <position position="75"/>
    </location>
</feature>
<comment type="function">
    <text evidence="9">Catalyzes the stereoinversion of LL-2,6-diaminopimelate (L,L-DAP) to meso-diaminopimelate (meso-DAP), a precursor of L-lysine and an essential component of the bacterial peptidoglycan.</text>
</comment>
<keyword evidence="12" id="KW-1185">Reference proteome</keyword>
<evidence type="ECO:0000256" key="8">
    <source>
        <dbReference type="ARBA" id="ARBA00051712"/>
    </source>
</evidence>
<dbReference type="Pfam" id="PF01678">
    <property type="entry name" value="DAP_epimerase"/>
    <property type="match status" value="2"/>
</dbReference>
<feature type="active site" description="Proton donor" evidence="9">
    <location>
        <position position="75"/>
    </location>
</feature>
<dbReference type="InterPro" id="IPR018510">
    <property type="entry name" value="DAP_epimerase_AS"/>
</dbReference>
<evidence type="ECO:0000256" key="2">
    <source>
        <dbReference type="ARBA" id="ARBA00010219"/>
    </source>
</evidence>
<dbReference type="Proteomes" id="UP000551616">
    <property type="component" value="Unassembled WGS sequence"/>
</dbReference>
<keyword evidence="4 9" id="KW-0963">Cytoplasm</keyword>
<comment type="caution">
    <text evidence="11">The sequence shown here is derived from an EMBL/GenBank/DDBJ whole genome shotgun (WGS) entry which is preliminary data.</text>
</comment>
<evidence type="ECO:0000256" key="3">
    <source>
        <dbReference type="ARBA" id="ARBA00013080"/>
    </source>
</evidence>
<reference evidence="11 12" key="1">
    <citation type="submission" date="2020-05" db="EMBL/GenBank/DDBJ databases">
        <title>Bremerella alba sp. nov., a novel planctomycete isolated from the surface of the macroalga Fucus spiralis.</title>
        <authorList>
            <person name="Godinho O."/>
            <person name="Botelho R."/>
            <person name="Albuquerque L."/>
            <person name="Wiegand S."/>
            <person name="Da Costa M.S."/>
            <person name="Lobo-Da-Cunha A."/>
            <person name="Jogler C."/>
            <person name="Lage O.M."/>
        </authorList>
    </citation>
    <scope>NUCLEOTIDE SEQUENCE [LARGE SCALE GENOMIC DNA]</scope>
    <source>
        <strain evidence="11 12">FF15</strain>
    </source>
</reference>
<keyword evidence="7 9" id="KW-0413">Isomerase</keyword>
<dbReference type="GO" id="GO:0005829">
    <property type="term" value="C:cytosol"/>
    <property type="evidence" value="ECO:0007669"/>
    <property type="project" value="TreeGrafter"/>
</dbReference>
<dbReference type="NCBIfam" id="TIGR00652">
    <property type="entry name" value="DapF"/>
    <property type="match status" value="1"/>
</dbReference>
<comment type="caution">
    <text evidence="9">Lacks conserved residue(s) required for the propagation of feature annotation.</text>
</comment>
<feature type="binding site" evidence="9">
    <location>
        <position position="164"/>
    </location>
    <ligand>
        <name>substrate</name>
    </ligand>
</feature>
<dbReference type="Gene3D" id="3.10.310.10">
    <property type="entry name" value="Diaminopimelate Epimerase, Chain A, domain 1"/>
    <property type="match status" value="2"/>
</dbReference>
<dbReference type="AlphaFoldDB" id="A0A7V8V7C6"/>
<dbReference type="RefSeq" id="WP_235990423.1">
    <property type="nucleotide sequence ID" value="NZ_JABRWO010000008.1"/>
</dbReference>
<feature type="active site" description="Proton acceptor" evidence="9">
    <location>
        <position position="224"/>
    </location>
</feature>
<comment type="subunit">
    <text evidence="9">Homodimer.</text>
</comment>
<evidence type="ECO:0000256" key="4">
    <source>
        <dbReference type="ARBA" id="ARBA00022490"/>
    </source>
</evidence>
<evidence type="ECO:0000256" key="6">
    <source>
        <dbReference type="ARBA" id="ARBA00023154"/>
    </source>
</evidence>
<feature type="binding site" evidence="9">
    <location>
        <begin position="215"/>
        <end position="216"/>
    </location>
    <ligand>
        <name>substrate</name>
    </ligand>
</feature>